<organism evidence="2 3">
    <name type="scientific">Saccharopolyspora phatthalungensis</name>
    <dbReference type="NCBI Taxonomy" id="664693"/>
    <lineage>
        <taxon>Bacteria</taxon>
        <taxon>Bacillati</taxon>
        <taxon>Actinomycetota</taxon>
        <taxon>Actinomycetes</taxon>
        <taxon>Pseudonocardiales</taxon>
        <taxon>Pseudonocardiaceae</taxon>
        <taxon>Saccharopolyspora</taxon>
    </lineage>
</organism>
<dbReference type="Proteomes" id="UP000584374">
    <property type="component" value="Unassembled WGS sequence"/>
</dbReference>
<dbReference type="InterPro" id="IPR010982">
    <property type="entry name" value="Lambda_DNA-bd_dom_sf"/>
</dbReference>
<sequence length="165" mass="18865">MLIKRTPVAGVEMSEDYDYERQAAQRLAEKINKLFEAVHPPDRGPYSNNEVEDHLMKTKDQGPTISANYLRYLRRAERMNPGAQQLRAIARFFDVDPGYLLTEDEKTQQMHEQLHKLALLRNATVHGIATRAASLDPATQKWLLQMVDTMPSREEGTRGDDNSGR</sequence>
<evidence type="ECO:0000259" key="1">
    <source>
        <dbReference type="PROSITE" id="PS50943"/>
    </source>
</evidence>
<gene>
    <name evidence="2" type="ORF">BJ970_005013</name>
</gene>
<dbReference type="EMBL" id="JACHIW010000001">
    <property type="protein sequence ID" value="MBB5157479.1"/>
    <property type="molecule type" value="Genomic_DNA"/>
</dbReference>
<accession>A0A840QFU9</accession>
<evidence type="ECO:0000313" key="2">
    <source>
        <dbReference type="EMBL" id="MBB5157479.1"/>
    </source>
</evidence>
<feature type="domain" description="HTH cro/C1-type" evidence="1">
    <location>
        <begin position="78"/>
        <end position="100"/>
    </location>
</feature>
<dbReference type="PROSITE" id="PS50943">
    <property type="entry name" value="HTH_CROC1"/>
    <property type="match status" value="1"/>
</dbReference>
<dbReference type="Gene3D" id="1.10.260.40">
    <property type="entry name" value="lambda repressor-like DNA-binding domains"/>
    <property type="match status" value="1"/>
</dbReference>
<dbReference type="RefSeq" id="WP_184728393.1">
    <property type="nucleotide sequence ID" value="NZ_JACHIW010000001.1"/>
</dbReference>
<keyword evidence="3" id="KW-1185">Reference proteome</keyword>
<reference evidence="2 3" key="1">
    <citation type="submission" date="2020-08" db="EMBL/GenBank/DDBJ databases">
        <title>Sequencing the genomes of 1000 actinobacteria strains.</title>
        <authorList>
            <person name="Klenk H.-P."/>
        </authorList>
    </citation>
    <scope>NUCLEOTIDE SEQUENCE [LARGE SCALE GENOMIC DNA]</scope>
    <source>
        <strain evidence="2 3">DSM 45584</strain>
    </source>
</reference>
<dbReference type="GO" id="GO:0003677">
    <property type="term" value="F:DNA binding"/>
    <property type="evidence" value="ECO:0007669"/>
    <property type="project" value="InterPro"/>
</dbReference>
<dbReference type="AlphaFoldDB" id="A0A840QFU9"/>
<comment type="caution">
    <text evidence="2">The sequence shown here is derived from an EMBL/GenBank/DDBJ whole genome shotgun (WGS) entry which is preliminary data.</text>
</comment>
<protein>
    <submittedName>
        <fullName evidence="2">Transcriptional regulator with XRE-family HTH domain</fullName>
    </submittedName>
</protein>
<proteinExistence type="predicted"/>
<dbReference type="InterPro" id="IPR001387">
    <property type="entry name" value="Cro/C1-type_HTH"/>
</dbReference>
<name>A0A840QFU9_9PSEU</name>
<evidence type="ECO:0000313" key="3">
    <source>
        <dbReference type="Proteomes" id="UP000584374"/>
    </source>
</evidence>